<gene>
    <name evidence="2" type="ORF">ICEValHN437_015</name>
</gene>
<dbReference type="Pfam" id="PF12762">
    <property type="entry name" value="DDE_Tnp_IS1595"/>
    <property type="match status" value="1"/>
</dbReference>
<protein>
    <submittedName>
        <fullName evidence="2">Transposase</fullName>
    </submittedName>
</protein>
<dbReference type="AlphaFoldDB" id="A0A0N9DYM0"/>
<dbReference type="PANTHER" id="PTHR33293:SF1">
    <property type="entry name" value="INSERTION ELEMENT IS1 1 PROTEIN INSB-RELATED"/>
    <property type="match status" value="1"/>
</dbReference>
<organism evidence="2">
    <name type="scientific">Vibrio alginolyticus</name>
    <dbReference type="NCBI Taxonomy" id="663"/>
    <lineage>
        <taxon>Bacteria</taxon>
        <taxon>Pseudomonadati</taxon>
        <taxon>Pseudomonadota</taxon>
        <taxon>Gammaproteobacteria</taxon>
        <taxon>Vibrionales</taxon>
        <taxon>Vibrionaceae</taxon>
        <taxon>Vibrio</taxon>
    </lineage>
</organism>
<evidence type="ECO:0000259" key="1">
    <source>
        <dbReference type="SMART" id="SM01126"/>
    </source>
</evidence>
<dbReference type="InterPro" id="IPR051354">
    <property type="entry name" value="Transposase_27_IS1"/>
</dbReference>
<feature type="domain" description="ISXO2-like transposase" evidence="1">
    <location>
        <begin position="142"/>
        <end position="299"/>
    </location>
</feature>
<reference evidence="2" key="1">
    <citation type="journal article" date="2016" name="BMC Microbiol.">
        <title>Comparative genomic analysis of six new-found integrative conjugative elements (ICEs) in Vibrio alginolyticus.</title>
        <authorList>
            <person name="Luo P."/>
            <person name="He X."/>
            <person name="Wang Y."/>
            <person name="Liu Q."/>
            <person name="Hu C."/>
        </authorList>
    </citation>
    <scope>NUCLEOTIDE SEQUENCE</scope>
    <source>
        <strain evidence="2">HN437</strain>
    </source>
</reference>
<dbReference type="NCBIfam" id="NF033547">
    <property type="entry name" value="transpos_IS1595"/>
    <property type="match status" value="1"/>
</dbReference>
<evidence type="ECO:0000313" key="2">
    <source>
        <dbReference type="EMBL" id="ALF35179.1"/>
    </source>
</evidence>
<dbReference type="SMART" id="SM01126">
    <property type="entry name" value="DDE_Tnp_IS1595"/>
    <property type="match status" value="1"/>
</dbReference>
<dbReference type="PANTHER" id="PTHR33293">
    <property type="entry name" value="INSERTION ELEMENT IS1 1 PROTEIN INSB-RELATED"/>
    <property type="match status" value="1"/>
</dbReference>
<accession>A0A0N9DYM0</accession>
<dbReference type="InterPro" id="IPR024445">
    <property type="entry name" value="Tnp_ISXO2-like"/>
</dbReference>
<name>A0A0N9DYM0_VIBAL</name>
<sequence>MLQSQFHKLIKLLPKLTDNQSVLLEQFLRGVEPVSQVIRELEQRVVDSPECPHCHSSLINRHGKVNDMQRYRCKNCLKTFVATTGTPLARLRYKEQWVNYMKCMLDSKVLRVSAKECGINLKTSFRWRHRFLEFPATLNASKLEGIIEADETLFPYSEKGSKKLTRKPRKRGMRAHKRGRSKEDWVPVLTVRDRGKHTFESILPDVKEETLAKELAGKLEKDSVLCTDGHKSYISLCLNNDLVHKQLNISAGLKVIDRVFHVQNVNAYHSRTKEWMKRFHGVATKYLDHYLGWHRYMEVTEELNENRMLSLQQQLKGT</sequence>
<dbReference type="EMBL" id="KT072771">
    <property type="protein sequence ID" value="ALF35179.1"/>
    <property type="molecule type" value="Genomic_DNA"/>
</dbReference>
<proteinExistence type="predicted"/>